<comment type="similarity">
    <text evidence="1">Belongs to the GcvT family.</text>
</comment>
<feature type="domain" description="FAD dependent oxidoreductase" evidence="2">
    <location>
        <begin position="4"/>
        <end position="387"/>
    </location>
</feature>
<dbReference type="HOGENOM" id="CLU_007884_11_2_1"/>
<keyword evidence="7" id="KW-1185">Reference proteome</keyword>
<dbReference type="Pfam" id="PF01266">
    <property type="entry name" value="DAO"/>
    <property type="match status" value="1"/>
</dbReference>
<feature type="domain" description="Aminomethyltransferase C-terminal" evidence="4">
    <location>
        <begin position="755"/>
        <end position="833"/>
    </location>
</feature>
<dbReference type="Gene3D" id="3.30.1360.120">
    <property type="entry name" value="Probable tRNA modification gtpase trme, domain 1"/>
    <property type="match status" value="1"/>
</dbReference>
<dbReference type="Pfam" id="PF08669">
    <property type="entry name" value="GCV_T_C"/>
    <property type="match status" value="1"/>
</dbReference>
<organism evidence="6 7">
    <name type="scientific">Phaeoacremonium minimum (strain UCR-PA7)</name>
    <name type="common">Esca disease fungus</name>
    <name type="synonym">Togninia minima</name>
    <dbReference type="NCBI Taxonomy" id="1286976"/>
    <lineage>
        <taxon>Eukaryota</taxon>
        <taxon>Fungi</taxon>
        <taxon>Dikarya</taxon>
        <taxon>Ascomycota</taxon>
        <taxon>Pezizomycotina</taxon>
        <taxon>Sordariomycetes</taxon>
        <taxon>Sordariomycetidae</taxon>
        <taxon>Togniniales</taxon>
        <taxon>Togniniaceae</taxon>
        <taxon>Phaeoacremonium</taxon>
    </lineage>
</organism>
<evidence type="ECO:0000259" key="2">
    <source>
        <dbReference type="Pfam" id="PF01266"/>
    </source>
</evidence>
<dbReference type="Gene3D" id="3.30.9.10">
    <property type="entry name" value="D-Amino Acid Oxidase, subunit A, domain 2"/>
    <property type="match status" value="1"/>
</dbReference>
<evidence type="ECO:0000259" key="5">
    <source>
        <dbReference type="Pfam" id="PF16350"/>
    </source>
</evidence>
<dbReference type="InterPro" id="IPR032503">
    <property type="entry name" value="FAO_M"/>
</dbReference>
<dbReference type="PANTHER" id="PTHR43757:SF2">
    <property type="entry name" value="AMINOMETHYLTRANSFERASE, MITOCHONDRIAL"/>
    <property type="match status" value="1"/>
</dbReference>
<name>R8BT91_PHAM7</name>
<dbReference type="InterPro" id="IPR028896">
    <property type="entry name" value="GcvT/YgfZ/DmdA"/>
</dbReference>
<dbReference type="Pfam" id="PF01571">
    <property type="entry name" value="GCV_T"/>
    <property type="match status" value="1"/>
</dbReference>
<dbReference type="InterPro" id="IPR006076">
    <property type="entry name" value="FAD-dep_OxRdtase"/>
</dbReference>
<dbReference type="KEGG" id="tmn:UCRPA7_1978"/>
<evidence type="ECO:0000256" key="1">
    <source>
        <dbReference type="ARBA" id="ARBA00008609"/>
    </source>
</evidence>
<evidence type="ECO:0000313" key="7">
    <source>
        <dbReference type="Proteomes" id="UP000014074"/>
    </source>
</evidence>
<evidence type="ECO:0000259" key="4">
    <source>
        <dbReference type="Pfam" id="PF08669"/>
    </source>
</evidence>
<dbReference type="RefSeq" id="XP_007912747.1">
    <property type="nucleotide sequence ID" value="XM_007914556.1"/>
</dbReference>
<dbReference type="EMBL" id="KB932914">
    <property type="protein sequence ID" value="EOO02519.1"/>
    <property type="molecule type" value="Genomic_DNA"/>
</dbReference>
<dbReference type="eggNOG" id="KOG2844">
    <property type="taxonomic scope" value="Eukaryota"/>
</dbReference>
<protein>
    <submittedName>
        <fullName evidence="6">Putative-dimethylglycine oxidase protein</fullName>
    </submittedName>
</protein>
<dbReference type="Gene3D" id="3.30.70.1400">
    <property type="entry name" value="Aminomethyltransferase beta-barrel domains"/>
    <property type="match status" value="1"/>
</dbReference>
<dbReference type="SUPFAM" id="SSF101790">
    <property type="entry name" value="Aminomethyltransferase beta-barrel domain"/>
    <property type="match status" value="1"/>
</dbReference>
<dbReference type="Gene3D" id="2.40.30.110">
    <property type="entry name" value="Aminomethyltransferase beta-barrel domains"/>
    <property type="match status" value="1"/>
</dbReference>
<dbReference type="SUPFAM" id="SSF103025">
    <property type="entry name" value="Folate-binding domain"/>
    <property type="match status" value="1"/>
</dbReference>
<dbReference type="GeneID" id="19322182"/>
<dbReference type="InterPro" id="IPR013977">
    <property type="entry name" value="GcvT_C"/>
</dbReference>
<gene>
    <name evidence="6" type="ORF">UCRPA7_1978</name>
</gene>
<dbReference type="InterPro" id="IPR036188">
    <property type="entry name" value="FAD/NAD-bd_sf"/>
</dbReference>
<proteinExistence type="inferred from homology"/>
<dbReference type="InterPro" id="IPR029043">
    <property type="entry name" value="GcvT/YgfZ_C"/>
</dbReference>
<feature type="domain" description="FAD dependent oxidoreductase central" evidence="5">
    <location>
        <begin position="390"/>
        <end position="445"/>
    </location>
</feature>
<dbReference type="Gene3D" id="3.50.50.60">
    <property type="entry name" value="FAD/NAD(P)-binding domain"/>
    <property type="match status" value="1"/>
</dbReference>
<dbReference type="Pfam" id="PF16350">
    <property type="entry name" value="FAO_M"/>
    <property type="match status" value="1"/>
</dbReference>
<feature type="domain" description="GCVT N-terminal" evidence="3">
    <location>
        <begin position="449"/>
        <end position="736"/>
    </location>
</feature>
<dbReference type="InterPro" id="IPR027266">
    <property type="entry name" value="TrmE/GcvT-like"/>
</dbReference>
<accession>R8BT91</accession>
<dbReference type="PANTHER" id="PTHR43757">
    <property type="entry name" value="AMINOMETHYLTRANSFERASE"/>
    <property type="match status" value="1"/>
</dbReference>
<dbReference type="OrthoDB" id="498204at2759"/>
<dbReference type="SUPFAM" id="SSF51905">
    <property type="entry name" value="FAD/NAD(P)-binding domain"/>
    <property type="match status" value="1"/>
</dbReference>
<evidence type="ECO:0000313" key="6">
    <source>
        <dbReference type="EMBL" id="EOO02519.1"/>
    </source>
</evidence>
<sequence>MSPRVIVIGAGIVGTNIADELVSRGWQDVTVIEQGPLLMPGGSTSHAPGLVFQTNASKTMSLFARYTVEKLLSLEKDGESCFNQVGGLEVATTPERIEELKRKLGYAQSWGIDARLVDTNECRRLYPRLNTELVLGGLYIPTDGLALAARAVQLLIERTKEAGVRYLEKTVVTGIEIAGGSVTGVVTPNATLPADIVISCAGFWGVEIGKMVGLSVPLLPMAHQYAKTTAVPHTNGVATTDEDGLSSEASHLPINANSATLPILRYQDQDLYYREHGDQYGIGYYGHHPMPVDAASLGRTPENVNEQSMPSRLEFTRDDFEPAWKLSQEILPVLKNTVIADGFNGIFSFTPDGGPLVGQAPSLDGFYVAEAVWVTHSAGVARAVAELLVNGKSRIDLAECEISRFEQIQTTPEYVLETSSQNFVEVYDILHPLQPRESPRNLRVSPFFMRQQQLGAFFLESGAWERPYWFEENAKLLKDLPAEWQPVERDSWSDRYYSPIAAAEAWKTRTAVAMYDMTPLRRLEISGPGAVALLQRLTTGNVNRKPGAVTYTLLLDEQGGIRSDITVARIEQELFQVGVNGPVDTAYFTREARLQSKASPDSQTQVRDITGSTCCIGLWGPLAPQVIQAVSADDFSNKGLAYFRTKRAIICGIPVNVMRLSYVGERGWEIYASAENGLRLWDVLWKAGEPHGIIAAGRSVFTSLRLEKGFRSWGADMTTEHDPYESGLDFAVKLEKPDFVGKAALAGRSRESATKKLRCLVVDDGKSVVLGKEPVFVSGRAAGYVTSAAFGYTVGKPIAYAYLPIAVTEGDAVEIEYFGRRIQATVMPEPLYDPSMSRLRG</sequence>
<dbReference type="Proteomes" id="UP000014074">
    <property type="component" value="Unassembled WGS sequence"/>
</dbReference>
<reference evidence="7" key="1">
    <citation type="journal article" date="2013" name="Genome Announc.">
        <title>Draft genome sequence of the ascomycete Phaeoacremonium aleophilum strain UCR-PA7, a causal agent of the esca disease complex in grapevines.</title>
        <authorList>
            <person name="Blanco-Ulate B."/>
            <person name="Rolshausen P."/>
            <person name="Cantu D."/>
        </authorList>
    </citation>
    <scope>NUCLEOTIDE SEQUENCE [LARGE SCALE GENOMIC DNA]</scope>
    <source>
        <strain evidence="7">UCR-PA7</strain>
    </source>
</reference>
<evidence type="ECO:0000259" key="3">
    <source>
        <dbReference type="Pfam" id="PF01571"/>
    </source>
</evidence>
<dbReference type="SUPFAM" id="SSF54373">
    <property type="entry name" value="FAD-linked reductases, C-terminal domain"/>
    <property type="match status" value="1"/>
</dbReference>
<dbReference type="AlphaFoldDB" id="R8BT91"/>
<dbReference type="GO" id="GO:0005739">
    <property type="term" value="C:mitochondrion"/>
    <property type="evidence" value="ECO:0007669"/>
    <property type="project" value="TreeGrafter"/>
</dbReference>
<dbReference type="InterPro" id="IPR006222">
    <property type="entry name" value="GCVT_N"/>
</dbReference>